<dbReference type="EMBL" id="BARW01027304">
    <property type="protein sequence ID" value="GAJ14680.1"/>
    <property type="molecule type" value="Genomic_DNA"/>
</dbReference>
<reference evidence="1" key="1">
    <citation type="journal article" date="2014" name="Front. Microbiol.">
        <title>High frequency of phylogenetically diverse reductive dehalogenase-homologous genes in deep subseafloor sedimentary metagenomes.</title>
        <authorList>
            <person name="Kawai M."/>
            <person name="Futagami T."/>
            <person name="Toyoda A."/>
            <person name="Takaki Y."/>
            <person name="Nishi S."/>
            <person name="Hori S."/>
            <person name="Arai W."/>
            <person name="Tsubouchi T."/>
            <person name="Morono Y."/>
            <person name="Uchiyama I."/>
            <person name="Ito T."/>
            <person name="Fujiyama A."/>
            <person name="Inagaki F."/>
            <person name="Takami H."/>
        </authorList>
    </citation>
    <scope>NUCLEOTIDE SEQUENCE</scope>
    <source>
        <strain evidence="1">Expedition CK06-06</strain>
    </source>
</reference>
<dbReference type="AlphaFoldDB" id="X1VVK0"/>
<name>X1VVK0_9ZZZZ</name>
<sequence>MNILIKIMVKSQMKDFMLSLLGRLFFLPKFFLLPIPELKKSMKFFNNENHFDRTGILVKNAGKIEFNQFFEIILPHYDNLAHSYWRAQELSLFLKNLNLETQSSIRTWVATSLL</sequence>
<organism evidence="1">
    <name type="scientific">marine sediment metagenome</name>
    <dbReference type="NCBI Taxonomy" id="412755"/>
    <lineage>
        <taxon>unclassified sequences</taxon>
        <taxon>metagenomes</taxon>
        <taxon>ecological metagenomes</taxon>
    </lineage>
</organism>
<comment type="caution">
    <text evidence="1">The sequence shown here is derived from an EMBL/GenBank/DDBJ whole genome shotgun (WGS) entry which is preliminary data.</text>
</comment>
<gene>
    <name evidence="1" type="ORF">S12H4_44328</name>
</gene>
<evidence type="ECO:0000313" key="1">
    <source>
        <dbReference type="EMBL" id="GAJ14680.1"/>
    </source>
</evidence>
<proteinExistence type="predicted"/>
<accession>X1VVK0</accession>
<protein>
    <submittedName>
        <fullName evidence="1">Uncharacterized protein</fullName>
    </submittedName>
</protein>